<keyword evidence="8" id="KW-1185">Reference proteome</keyword>
<reference evidence="7 8" key="1">
    <citation type="submission" date="2024-02" db="EMBL/GenBank/DDBJ databases">
        <title>Chromosome-scale genome assembly of the rough periwinkle Littorina saxatilis.</title>
        <authorList>
            <person name="De Jode A."/>
            <person name="Faria R."/>
            <person name="Formenti G."/>
            <person name="Sims Y."/>
            <person name="Smith T.P."/>
            <person name="Tracey A."/>
            <person name="Wood J.M.D."/>
            <person name="Zagrodzka Z.B."/>
            <person name="Johannesson K."/>
            <person name="Butlin R.K."/>
            <person name="Leder E.H."/>
        </authorList>
    </citation>
    <scope>NUCLEOTIDE SEQUENCE [LARGE SCALE GENOMIC DNA]</scope>
    <source>
        <strain evidence="7">Snail1</strain>
        <tissue evidence="7">Muscle</tissue>
    </source>
</reference>
<evidence type="ECO:0000256" key="3">
    <source>
        <dbReference type="ARBA" id="ARBA00022692"/>
    </source>
</evidence>
<comment type="similarity">
    <text evidence="2">Belongs to the RNase K family.</text>
</comment>
<evidence type="ECO:0000256" key="2">
    <source>
        <dbReference type="ARBA" id="ARBA00008458"/>
    </source>
</evidence>
<evidence type="ECO:0000256" key="6">
    <source>
        <dbReference type="SAM" id="SignalP"/>
    </source>
</evidence>
<evidence type="ECO:0000256" key="5">
    <source>
        <dbReference type="ARBA" id="ARBA00023136"/>
    </source>
</evidence>
<organism evidence="7 8">
    <name type="scientific">Littorina saxatilis</name>
    <dbReference type="NCBI Taxonomy" id="31220"/>
    <lineage>
        <taxon>Eukaryota</taxon>
        <taxon>Metazoa</taxon>
        <taxon>Spiralia</taxon>
        <taxon>Lophotrochozoa</taxon>
        <taxon>Mollusca</taxon>
        <taxon>Gastropoda</taxon>
        <taxon>Caenogastropoda</taxon>
        <taxon>Littorinimorpha</taxon>
        <taxon>Littorinoidea</taxon>
        <taxon>Littorinidae</taxon>
        <taxon>Littorina</taxon>
    </lineage>
</organism>
<evidence type="ECO:0000256" key="4">
    <source>
        <dbReference type="ARBA" id="ARBA00022989"/>
    </source>
</evidence>
<dbReference type="InterPro" id="IPR017853">
    <property type="entry name" value="GH"/>
</dbReference>
<keyword evidence="4" id="KW-1133">Transmembrane helix</keyword>
<keyword evidence="6" id="KW-0732">Signal</keyword>
<feature type="signal peptide" evidence="6">
    <location>
        <begin position="1"/>
        <end position="26"/>
    </location>
</feature>
<evidence type="ECO:0000256" key="1">
    <source>
        <dbReference type="ARBA" id="ARBA00004141"/>
    </source>
</evidence>
<accession>A0AAN9GAZ8</accession>
<dbReference type="AlphaFoldDB" id="A0AAN9GAZ8"/>
<proteinExistence type="inferred from homology"/>
<comment type="caution">
    <text evidence="7">The sequence shown here is derived from an EMBL/GenBank/DDBJ whole genome shotgun (WGS) entry which is preliminary data.</text>
</comment>
<gene>
    <name evidence="7" type="ORF">V1264_020540</name>
</gene>
<dbReference type="InterPro" id="IPR026770">
    <property type="entry name" value="RNase_K"/>
</dbReference>
<dbReference type="GO" id="GO:0016020">
    <property type="term" value="C:membrane"/>
    <property type="evidence" value="ECO:0007669"/>
    <property type="project" value="UniProtKB-SubCell"/>
</dbReference>
<dbReference type="Proteomes" id="UP001374579">
    <property type="component" value="Unassembled WGS sequence"/>
</dbReference>
<dbReference type="GO" id="GO:0004521">
    <property type="term" value="F:RNA endonuclease activity"/>
    <property type="evidence" value="ECO:0007669"/>
    <property type="project" value="InterPro"/>
</dbReference>
<evidence type="ECO:0000313" key="8">
    <source>
        <dbReference type="Proteomes" id="UP001374579"/>
    </source>
</evidence>
<dbReference type="SUPFAM" id="SSF51445">
    <property type="entry name" value="(Trans)glycosidases"/>
    <property type="match status" value="1"/>
</dbReference>
<keyword evidence="3" id="KW-0812">Transmembrane</keyword>
<dbReference type="PANTHER" id="PTHR31733">
    <property type="entry name" value="RIBONUCLEASE KAPPA"/>
    <property type="match status" value="1"/>
</dbReference>
<dbReference type="EMBL" id="JBAMIC010000010">
    <property type="protein sequence ID" value="KAK7102303.1"/>
    <property type="molecule type" value="Genomic_DNA"/>
</dbReference>
<name>A0AAN9GAZ8_9CAEN</name>
<sequence length="776" mass="85802">MIPATVGKKTMNLCLILTVLLLLVIAVSQHDAVNTYSPSDADNLDVILFNDGSFKINVRGQTWLTSANMFFNSNGRTYAQWRDLILSNIDKINGYDTTGTYKQTTYTFEAGPSKVNAAVRVYDAHPIVYFTQTFENGANRTKAASPINKTISGFPSFQVKGVTTAQGPLGYLAYCGYHTGDKSKAFGIFSPTELNITDGIEFGPITLFDGSGDTLVISSASKFMSVNNWFNKDGDKSTLSYGIMGGVDNVPAGFSVDFIVYYSSQGINQAYEGWGEHLRGLYGRSDEFIRNDLTLNYLGYETDNGSYYYYVVESGKTYQDTILDVLDYAKQLLIPYRYIQYDSWWYFKGFGGGVKSWEARPDIFPDGFQYVHNKTGLPSLGHNRWWSNDTVYAKQNGGQYNFIVESTTGKAVPNDQKFWDDLLENATSWGLVTYEQDWLNVEFDKVDALHSDVSLGDTWLTQMGKAAAKNGITIEYCMSPSRHIMHALQTNAVTQTHASNDYIPGKDQWEIGVSSIFAYAMGIVPIKDAMWSSTIQPGNRYNKTEPNTELQLAVSVLSTGAVAIGDRIGYSNATLIMRCCNAEGLILKPSKPATAVDDQIYQTALGGHYSNGVEGHVWTTYIEVGGLKFGIIFVPDIYGVYSITPTKAGFRNIMTGKQMMVFEARDMRNMSAFSDQAPLRISGCIKSKPCTYHVTPVLTQNPSILMLGELTKVVPVSPQRVTKIDVTGNDVKVYLKGVPSEGVYFTFSIDSNIVTISCTFGNSRTAVLDVTAKTCQ</sequence>
<feature type="chain" id="PRO_5042860914" evidence="6">
    <location>
        <begin position="27"/>
        <end position="776"/>
    </location>
</feature>
<protein>
    <submittedName>
        <fullName evidence="7">Uncharacterized protein</fullName>
    </submittedName>
</protein>
<keyword evidence="5" id="KW-0472">Membrane</keyword>
<comment type="subcellular location">
    <subcellularLocation>
        <location evidence="1">Membrane</location>
        <topology evidence="1">Multi-pass membrane protein</topology>
    </subcellularLocation>
</comment>
<evidence type="ECO:0000313" key="7">
    <source>
        <dbReference type="EMBL" id="KAK7102303.1"/>
    </source>
</evidence>